<dbReference type="SUPFAM" id="SSF52402">
    <property type="entry name" value="Adenine nucleotide alpha hydrolases-like"/>
    <property type="match status" value="1"/>
</dbReference>
<evidence type="ECO:0000313" key="2">
    <source>
        <dbReference type="Proteomes" id="UP000035740"/>
    </source>
</evidence>
<dbReference type="AlphaFoldDB" id="A0A0J8AYQ6"/>
<evidence type="ECO:0000313" key="1">
    <source>
        <dbReference type="EMBL" id="KMS93846.1"/>
    </source>
</evidence>
<feature type="non-terminal residue" evidence="1">
    <location>
        <position position="181"/>
    </location>
</feature>
<sequence length="181" mass="20142">MGRDDVSNGDGRQMMIFVDPKWDHANSRYAWQWAQSYILKLNDTIVFVTVVPSRFVDNILPALGAIGSSPSAALEISVLQQKNQGDIDAAKEVENAMQTASYDTILQTLNRYKEDAQRQGFNAEVEILEQTYSTIGATLAAWANKQKIDQGVIGPPTVRVTAEGCSNIGRKRERFILFSRT</sequence>
<keyword evidence="2" id="KW-1185">Reference proteome</keyword>
<accession>A0A0J8AYQ6</accession>
<dbReference type="Proteomes" id="UP000035740">
    <property type="component" value="Unassembled WGS sequence"/>
</dbReference>
<gene>
    <name evidence="1" type="ORF">BVRB_027370</name>
</gene>
<evidence type="ECO:0008006" key="3">
    <source>
        <dbReference type="Google" id="ProtNLM"/>
    </source>
</evidence>
<dbReference type="InterPro" id="IPR014729">
    <property type="entry name" value="Rossmann-like_a/b/a_fold"/>
</dbReference>
<protein>
    <recommendedName>
        <fullName evidence="3">UspA domain-containing protein</fullName>
    </recommendedName>
</protein>
<proteinExistence type="predicted"/>
<dbReference type="EMBL" id="KQ098444">
    <property type="protein sequence ID" value="KMS93846.1"/>
    <property type="molecule type" value="Genomic_DNA"/>
</dbReference>
<name>A0A0J8AYQ6_BETVV</name>
<reference evidence="1 2" key="1">
    <citation type="journal article" date="2014" name="Nature">
        <title>The genome of the recently domesticated crop plant sugar beet (Beta vulgaris).</title>
        <authorList>
            <person name="Dohm J.C."/>
            <person name="Minoche A.E."/>
            <person name="Holtgrawe D."/>
            <person name="Capella-Gutierrez S."/>
            <person name="Zakrzewski F."/>
            <person name="Tafer H."/>
            <person name="Rupp O."/>
            <person name="Sorensen T.R."/>
            <person name="Stracke R."/>
            <person name="Reinhardt R."/>
            <person name="Goesmann A."/>
            <person name="Kraft T."/>
            <person name="Schulz B."/>
            <person name="Stadler P.F."/>
            <person name="Schmidt T."/>
            <person name="Gabaldon T."/>
            <person name="Lehrach H."/>
            <person name="Weisshaar B."/>
            <person name="Himmelbauer H."/>
        </authorList>
    </citation>
    <scope>NUCLEOTIDE SEQUENCE [LARGE SCALE GENOMIC DNA]</scope>
    <source>
        <tissue evidence="1">Taproot</tissue>
    </source>
</reference>
<dbReference type="Gramene" id="KMS93846">
    <property type="protein sequence ID" value="KMS93846"/>
    <property type="gene ID" value="BVRB_027370"/>
</dbReference>
<dbReference type="Gene3D" id="3.40.50.620">
    <property type="entry name" value="HUPs"/>
    <property type="match status" value="1"/>
</dbReference>
<organism evidence="1 2">
    <name type="scientific">Beta vulgaris subsp. vulgaris</name>
    <name type="common">Beet</name>
    <dbReference type="NCBI Taxonomy" id="3555"/>
    <lineage>
        <taxon>Eukaryota</taxon>
        <taxon>Viridiplantae</taxon>
        <taxon>Streptophyta</taxon>
        <taxon>Embryophyta</taxon>
        <taxon>Tracheophyta</taxon>
        <taxon>Spermatophyta</taxon>
        <taxon>Magnoliopsida</taxon>
        <taxon>eudicotyledons</taxon>
        <taxon>Gunneridae</taxon>
        <taxon>Pentapetalae</taxon>
        <taxon>Caryophyllales</taxon>
        <taxon>Chenopodiaceae</taxon>
        <taxon>Betoideae</taxon>
        <taxon>Beta</taxon>
    </lineage>
</organism>